<organism evidence="1 2">
    <name type="scientific">Lactarius akahatsu</name>
    <dbReference type="NCBI Taxonomy" id="416441"/>
    <lineage>
        <taxon>Eukaryota</taxon>
        <taxon>Fungi</taxon>
        <taxon>Dikarya</taxon>
        <taxon>Basidiomycota</taxon>
        <taxon>Agaricomycotina</taxon>
        <taxon>Agaricomycetes</taxon>
        <taxon>Russulales</taxon>
        <taxon>Russulaceae</taxon>
        <taxon>Lactarius</taxon>
    </lineage>
</organism>
<dbReference type="EMBL" id="JAKELL010000009">
    <property type="protein sequence ID" value="KAH8996265.1"/>
    <property type="molecule type" value="Genomic_DNA"/>
</dbReference>
<name>A0AAD4LMI0_9AGAM</name>
<protein>
    <submittedName>
        <fullName evidence="1">Uncharacterized protein</fullName>
    </submittedName>
</protein>
<reference evidence="1" key="1">
    <citation type="submission" date="2022-01" db="EMBL/GenBank/DDBJ databases">
        <title>Comparative genomics reveals a dynamic genome evolution in the ectomycorrhizal milk-cap (Lactarius) mushrooms.</title>
        <authorList>
            <consortium name="DOE Joint Genome Institute"/>
            <person name="Lebreton A."/>
            <person name="Tang N."/>
            <person name="Kuo A."/>
            <person name="LaButti K."/>
            <person name="Drula E."/>
            <person name="Barry K."/>
            <person name="Clum A."/>
            <person name="Lipzen A."/>
            <person name="Mousain D."/>
            <person name="Ng V."/>
            <person name="Wang R."/>
            <person name="Wang X."/>
            <person name="Dai Y."/>
            <person name="Henrissat B."/>
            <person name="Grigoriev I.V."/>
            <person name="Guerin-Laguette A."/>
            <person name="Yu F."/>
            <person name="Martin F.M."/>
        </authorList>
    </citation>
    <scope>NUCLEOTIDE SEQUENCE</scope>
    <source>
        <strain evidence="1">QP</strain>
    </source>
</reference>
<feature type="non-terminal residue" evidence="1">
    <location>
        <position position="166"/>
    </location>
</feature>
<accession>A0AAD4LMI0</accession>
<dbReference type="AlphaFoldDB" id="A0AAD4LMI0"/>
<comment type="caution">
    <text evidence="1">The sequence shown here is derived from an EMBL/GenBank/DDBJ whole genome shotgun (WGS) entry which is preliminary data.</text>
</comment>
<sequence length="166" mass="19490">FISSADQLYGPITTLQHDGCVFKQIPWATFTLSDLDWAQVLDAKMILADSNHILHTFLAEKYPGLYRMLPVLEDLQSAWETKLKEPQFEIYHKAIRDSLAKLKKYYCRFDEKPACILALVLHLYFKLQYIKLTWGEEEEQAVEWEARNKHAKNWQEEALNIVENSV</sequence>
<evidence type="ECO:0000313" key="2">
    <source>
        <dbReference type="Proteomes" id="UP001201163"/>
    </source>
</evidence>
<feature type="non-terminal residue" evidence="1">
    <location>
        <position position="1"/>
    </location>
</feature>
<evidence type="ECO:0000313" key="1">
    <source>
        <dbReference type="EMBL" id="KAH8996265.1"/>
    </source>
</evidence>
<keyword evidence="2" id="KW-1185">Reference proteome</keyword>
<proteinExistence type="predicted"/>
<dbReference type="Proteomes" id="UP001201163">
    <property type="component" value="Unassembled WGS sequence"/>
</dbReference>
<gene>
    <name evidence="1" type="ORF">EDB92DRAFT_1764292</name>
</gene>